<dbReference type="GO" id="GO:0051536">
    <property type="term" value="F:iron-sulfur cluster binding"/>
    <property type="evidence" value="ECO:0007669"/>
    <property type="project" value="UniProtKB-KW"/>
</dbReference>
<dbReference type="Proteomes" id="UP000193920">
    <property type="component" value="Unassembled WGS sequence"/>
</dbReference>
<dbReference type="PANTHER" id="PTHR10762">
    <property type="entry name" value="DIPHTHAMIDE BIOSYNTHESIS PROTEIN"/>
    <property type="match status" value="1"/>
</dbReference>
<dbReference type="Gene3D" id="3.40.50.11860">
    <property type="entry name" value="Diphthamide synthesis DPH1/DPH2 domain 3"/>
    <property type="match status" value="1"/>
</dbReference>
<keyword evidence="4 7" id="KW-0479">Metal-binding</keyword>
<evidence type="ECO:0000256" key="1">
    <source>
        <dbReference type="ARBA" id="ARBA00001966"/>
    </source>
</evidence>
<proteinExistence type="inferred from homology"/>
<accession>A0A1Y2B660</accession>
<protein>
    <recommendedName>
        <fullName evidence="7">2-(3-amino-3-carboxypropyl)histidine synthase subunit 2</fullName>
    </recommendedName>
</protein>
<sequence length="490" mass="55855">MAALNGPTSFANDGKDVLEITIELNDELISQLYPLKEDFEPDTSYGSCCVDEVAAEHVNSNLIIHYGHSCLSRTTRIPVKYVFGNFPIDVEHCCESFNNKFSYDKNKPIIVLFDVIYHYKIAEIIKKLREDYEYTNILTPSLEYKNDDLSIENENIMKLDKVDLPKDKKIEDYCLFYIGGTSSKSPYSSNGDENAALTNILITYSQCPSIITYEPCTMRCRDDTYRAGGALMKRYVMVQKVKDSNIIGIVVGTLGVELYQTMIEQIKLLIKACGKKYYLFVMGKINVAKMANFMEIDSFVYIACPENTLMDSREFFKPIVTPYELMMGLCEEELPWTGKYITKFSSIIPCLCDLVEKEKIKQRERLGKLAQKVKDEKNNEDNDYEDEAPHFSMLTGTLKSSRPYDYNAVDMHINDHQDSNDEGLASQIKELTLLNTTKEIANYMGSAAGEFLAQRSFQGLEQRIGETEVKDIQIGKKGNARGYAHEKDEM</sequence>
<organism evidence="8 9">
    <name type="scientific">Neocallimastix californiae</name>
    <dbReference type="NCBI Taxonomy" id="1754190"/>
    <lineage>
        <taxon>Eukaryota</taxon>
        <taxon>Fungi</taxon>
        <taxon>Fungi incertae sedis</taxon>
        <taxon>Chytridiomycota</taxon>
        <taxon>Chytridiomycota incertae sedis</taxon>
        <taxon>Neocallimastigomycetes</taxon>
        <taxon>Neocallimastigales</taxon>
        <taxon>Neocallimastigaceae</taxon>
        <taxon>Neocallimastix</taxon>
    </lineage>
</organism>
<keyword evidence="9" id="KW-1185">Reference proteome</keyword>
<dbReference type="InterPro" id="IPR010014">
    <property type="entry name" value="DHP2"/>
</dbReference>
<dbReference type="UniPathway" id="UPA00559"/>
<gene>
    <name evidence="8" type="ORF">LY90DRAFT_705523</name>
</gene>
<dbReference type="SFLD" id="SFLDG01121">
    <property type="entry name" value="Diphthamide_biosynthesis"/>
    <property type="match status" value="1"/>
</dbReference>
<comment type="caution">
    <text evidence="8">The sequence shown here is derived from an EMBL/GenBank/DDBJ whole genome shotgun (WGS) entry which is preliminary data.</text>
</comment>
<dbReference type="GO" id="GO:0090560">
    <property type="term" value="F:2-(3-amino-3-carboxypropyl)histidine synthase activity"/>
    <property type="evidence" value="ECO:0007669"/>
    <property type="project" value="InterPro"/>
</dbReference>
<dbReference type="InterPro" id="IPR042265">
    <property type="entry name" value="DPH1/DPH2_3"/>
</dbReference>
<evidence type="ECO:0000256" key="2">
    <source>
        <dbReference type="ARBA" id="ARBA00005156"/>
    </source>
</evidence>
<reference evidence="8 9" key="1">
    <citation type="submission" date="2016-08" db="EMBL/GenBank/DDBJ databases">
        <title>A Parts List for Fungal Cellulosomes Revealed by Comparative Genomics.</title>
        <authorList>
            <consortium name="DOE Joint Genome Institute"/>
            <person name="Haitjema C.H."/>
            <person name="Gilmore S.P."/>
            <person name="Henske J.K."/>
            <person name="Solomon K.V."/>
            <person name="De Groot R."/>
            <person name="Kuo A."/>
            <person name="Mondo S.J."/>
            <person name="Salamov A.A."/>
            <person name="Labutti K."/>
            <person name="Zhao Z."/>
            <person name="Chiniquy J."/>
            <person name="Barry K."/>
            <person name="Brewer H.M."/>
            <person name="Purvine S.O."/>
            <person name="Wright A.T."/>
            <person name="Boxma B."/>
            <person name="Van Alen T."/>
            <person name="Hackstein J.H."/>
            <person name="Baker S.E."/>
            <person name="Grigoriev I.V."/>
            <person name="O'Malley M.A."/>
        </authorList>
    </citation>
    <scope>NUCLEOTIDE SEQUENCE [LARGE SCALE GENOMIC DNA]</scope>
    <source>
        <strain evidence="8 9">G1</strain>
    </source>
</reference>
<dbReference type="FunFam" id="3.40.50.11860:FF:000001">
    <property type="entry name" value="2-(3-amino-3-carboxypropyl)histidine synthase subunit 2"/>
    <property type="match status" value="1"/>
</dbReference>
<comment type="subcellular location">
    <subcellularLocation>
        <location evidence="7">Cytoplasm</location>
    </subcellularLocation>
</comment>
<comment type="similarity">
    <text evidence="3 7">Belongs to the DPH1/DPH2 family. DPH2 subfamily.</text>
</comment>
<comment type="pathway">
    <text evidence="2 7">Protein modification; peptidyl-diphthamide biosynthesis.</text>
</comment>
<keyword evidence="5 7" id="KW-0408">Iron</keyword>
<dbReference type="InterPro" id="IPR016435">
    <property type="entry name" value="DPH1/DPH2"/>
</dbReference>
<dbReference type="NCBIfam" id="TIGR00322">
    <property type="entry name" value="diphth2_R"/>
    <property type="match status" value="1"/>
</dbReference>
<comment type="cofactor">
    <cofactor evidence="1">
        <name>[4Fe-4S] cluster</name>
        <dbReference type="ChEBI" id="CHEBI:49883"/>
    </cofactor>
</comment>
<evidence type="ECO:0000256" key="5">
    <source>
        <dbReference type="ARBA" id="ARBA00023004"/>
    </source>
</evidence>
<name>A0A1Y2B660_9FUNG</name>
<evidence type="ECO:0000256" key="3">
    <source>
        <dbReference type="ARBA" id="ARBA00006179"/>
    </source>
</evidence>
<keyword evidence="7" id="KW-0963">Cytoplasm</keyword>
<dbReference type="Gene3D" id="3.40.50.11840">
    <property type="entry name" value="Diphthamide synthesis DPH1/DPH2 domain 1"/>
    <property type="match status" value="1"/>
</dbReference>
<dbReference type="NCBIfam" id="TIGR00272">
    <property type="entry name" value="DPH2"/>
    <property type="match status" value="1"/>
</dbReference>
<dbReference type="InterPro" id="IPR042263">
    <property type="entry name" value="DPH1/DPH2_1"/>
</dbReference>
<evidence type="ECO:0000256" key="6">
    <source>
        <dbReference type="ARBA" id="ARBA00023014"/>
    </source>
</evidence>
<dbReference type="GO" id="GO:0017183">
    <property type="term" value="P:protein histidyl modification to diphthamide"/>
    <property type="evidence" value="ECO:0007669"/>
    <property type="project" value="UniProtKB-UniPathway"/>
</dbReference>
<dbReference type="SFLD" id="SFLDS00032">
    <property type="entry name" value="Radical_SAM_3-amino-3-carboxyp"/>
    <property type="match status" value="1"/>
</dbReference>
<evidence type="ECO:0000313" key="9">
    <source>
        <dbReference type="Proteomes" id="UP000193920"/>
    </source>
</evidence>
<dbReference type="Pfam" id="PF01866">
    <property type="entry name" value="Diphthamide_syn"/>
    <property type="match status" value="1"/>
</dbReference>
<keyword evidence="6 7" id="KW-0411">Iron-sulfur</keyword>
<dbReference type="PANTHER" id="PTHR10762:SF2">
    <property type="entry name" value="2-(3-AMINO-3-CARBOXYPROPYL)HISTIDINE SYNTHASE SUBUNIT 2"/>
    <property type="match status" value="1"/>
</dbReference>
<dbReference type="EMBL" id="MCOG01000179">
    <property type="protein sequence ID" value="ORY29585.1"/>
    <property type="molecule type" value="Genomic_DNA"/>
</dbReference>
<dbReference type="OrthoDB" id="449241at2759"/>
<dbReference type="AlphaFoldDB" id="A0A1Y2B660"/>
<comment type="function">
    <text evidence="7">Required for the first step of diphthamide biosynthesis, a post-translational modification of histidine which occurs in elongation factor 2. DPH1 and DPH2 transfer a 3-amino-3-carboxypropyl (ACP) group from S-adenosyl-L-methionine (SAM) to a histidine residue, the reaction is assisted by a reduction system comprising DPH3 and a NADH-dependent reductase. Facilitates the reduction of the catalytic iron-sulfur cluster found in the DPH1 subunit.</text>
</comment>
<dbReference type="GO" id="GO:0005737">
    <property type="term" value="C:cytoplasm"/>
    <property type="evidence" value="ECO:0007669"/>
    <property type="project" value="UniProtKB-SubCell"/>
</dbReference>
<evidence type="ECO:0000256" key="7">
    <source>
        <dbReference type="RuleBase" id="RU364133"/>
    </source>
</evidence>
<evidence type="ECO:0000313" key="8">
    <source>
        <dbReference type="EMBL" id="ORY29585.1"/>
    </source>
</evidence>
<evidence type="ECO:0000256" key="4">
    <source>
        <dbReference type="ARBA" id="ARBA00022723"/>
    </source>
</evidence>
<dbReference type="GO" id="GO:0046872">
    <property type="term" value="F:metal ion binding"/>
    <property type="evidence" value="ECO:0007669"/>
    <property type="project" value="UniProtKB-KW"/>
</dbReference>
<dbReference type="STRING" id="1754190.A0A1Y2B660"/>